<gene>
    <name evidence="2" type="ORF">METZ01_LOCUS39870</name>
</gene>
<dbReference type="InterPro" id="IPR051783">
    <property type="entry name" value="NAD(P)-dependent_oxidoreduct"/>
</dbReference>
<dbReference type="GO" id="GO:0005737">
    <property type="term" value="C:cytoplasm"/>
    <property type="evidence" value="ECO:0007669"/>
    <property type="project" value="TreeGrafter"/>
</dbReference>
<organism evidence="2">
    <name type="scientific">marine metagenome</name>
    <dbReference type="NCBI Taxonomy" id="408172"/>
    <lineage>
        <taxon>unclassified sequences</taxon>
        <taxon>metagenomes</taxon>
        <taxon>ecological metagenomes</taxon>
    </lineage>
</organism>
<sequence length="328" mass="34774">VRILLTGASGFLGSHIAEQLDQQGADVRALVRPTSDTRFLEGLEHVTLVAGALSDKDSLLAAVEGVDGIIHAAGLVKARRPADFHRTNGQGTGNLLDAAKQNAQGIQRLVLVSSLAVMGPSEDGRPLPADAPPNPVTHYGRSKLAAEQAARAEADSLPITIIRPPIIYGPRDREVLPFFKSVQLGVLPLTGSLNSAVSAIYVADCAAACIKALDADVPSGATYFVEDGGLETLGGLIAHIENALGKRAWLRVPVPRFLMYGAALGSEFYGTVMGRAVMLTRDKLNELLAAHWVCDSAEAQAALGWKPRISFAEGTRITGAWYRRAGWL</sequence>
<dbReference type="InterPro" id="IPR001509">
    <property type="entry name" value="Epimerase_deHydtase"/>
</dbReference>
<evidence type="ECO:0000313" key="2">
    <source>
        <dbReference type="EMBL" id="SUZ87016.1"/>
    </source>
</evidence>
<name>A0A381R5I6_9ZZZZ</name>
<dbReference type="InterPro" id="IPR036291">
    <property type="entry name" value="NAD(P)-bd_dom_sf"/>
</dbReference>
<feature type="domain" description="NAD-dependent epimerase/dehydratase" evidence="1">
    <location>
        <begin position="3"/>
        <end position="219"/>
    </location>
</feature>
<protein>
    <recommendedName>
        <fullName evidence="1">NAD-dependent epimerase/dehydratase domain-containing protein</fullName>
    </recommendedName>
</protein>
<dbReference type="GO" id="GO:0004029">
    <property type="term" value="F:aldehyde dehydrogenase (NAD+) activity"/>
    <property type="evidence" value="ECO:0007669"/>
    <property type="project" value="TreeGrafter"/>
</dbReference>
<accession>A0A381R5I6</accession>
<feature type="non-terminal residue" evidence="2">
    <location>
        <position position="1"/>
    </location>
</feature>
<dbReference type="Gene3D" id="3.40.50.720">
    <property type="entry name" value="NAD(P)-binding Rossmann-like Domain"/>
    <property type="match status" value="1"/>
</dbReference>
<dbReference type="PANTHER" id="PTHR48079">
    <property type="entry name" value="PROTEIN YEEZ"/>
    <property type="match status" value="1"/>
</dbReference>
<dbReference type="SUPFAM" id="SSF51735">
    <property type="entry name" value="NAD(P)-binding Rossmann-fold domains"/>
    <property type="match status" value="1"/>
</dbReference>
<proteinExistence type="predicted"/>
<dbReference type="AlphaFoldDB" id="A0A381R5I6"/>
<evidence type="ECO:0000259" key="1">
    <source>
        <dbReference type="Pfam" id="PF01370"/>
    </source>
</evidence>
<dbReference type="PANTHER" id="PTHR48079:SF6">
    <property type="entry name" value="NAD(P)-BINDING DOMAIN-CONTAINING PROTEIN-RELATED"/>
    <property type="match status" value="1"/>
</dbReference>
<dbReference type="EMBL" id="UINC01001705">
    <property type="protein sequence ID" value="SUZ87016.1"/>
    <property type="molecule type" value="Genomic_DNA"/>
</dbReference>
<reference evidence="2" key="1">
    <citation type="submission" date="2018-05" db="EMBL/GenBank/DDBJ databases">
        <authorList>
            <person name="Lanie J.A."/>
            <person name="Ng W.-L."/>
            <person name="Kazmierczak K.M."/>
            <person name="Andrzejewski T.M."/>
            <person name="Davidsen T.M."/>
            <person name="Wayne K.J."/>
            <person name="Tettelin H."/>
            <person name="Glass J.I."/>
            <person name="Rusch D."/>
            <person name="Podicherti R."/>
            <person name="Tsui H.-C.T."/>
            <person name="Winkler M.E."/>
        </authorList>
    </citation>
    <scope>NUCLEOTIDE SEQUENCE</scope>
</reference>
<dbReference type="Pfam" id="PF01370">
    <property type="entry name" value="Epimerase"/>
    <property type="match status" value="1"/>
</dbReference>